<comment type="caution">
    <text evidence="1">The sequence shown here is derived from an EMBL/GenBank/DDBJ whole genome shotgun (WGS) entry which is preliminary data.</text>
</comment>
<dbReference type="InterPro" id="IPR008984">
    <property type="entry name" value="SMAD_FHA_dom_sf"/>
</dbReference>
<evidence type="ECO:0000313" key="2">
    <source>
        <dbReference type="Proteomes" id="UP001478817"/>
    </source>
</evidence>
<reference evidence="1 2" key="1">
    <citation type="submission" date="2024-04" db="EMBL/GenBank/DDBJ databases">
        <title>Human intestinal bacterial collection.</title>
        <authorList>
            <person name="Pauvert C."/>
            <person name="Hitch T.C.A."/>
            <person name="Clavel T."/>
        </authorList>
    </citation>
    <scope>NUCLEOTIDE SEQUENCE [LARGE SCALE GENOMIC DNA]</scope>
    <source>
        <strain evidence="1 2">CLA-AA-H197</strain>
    </source>
</reference>
<dbReference type="RefSeq" id="WP_349182316.1">
    <property type="nucleotide sequence ID" value="NZ_JBBNGS010000008.1"/>
</dbReference>
<name>A0ABV1IHG2_9ACTN</name>
<dbReference type="Gene3D" id="2.60.200.20">
    <property type="match status" value="1"/>
</dbReference>
<proteinExistence type="predicted"/>
<evidence type="ECO:0008006" key="3">
    <source>
        <dbReference type="Google" id="ProtNLM"/>
    </source>
</evidence>
<protein>
    <recommendedName>
        <fullName evidence="3">FHA domain-containing protein</fullName>
    </recommendedName>
</protein>
<dbReference type="EMBL" id="JBBNGS010000008">
    <property type="protein sequence ID" value="MEQ2637730.1"/>
    <property type="molecule type" value="Genomic_DNA"/>
</dbReference>
<organism evidence="1 2">
    <name type="scientific">Paratractidigestivibacter faecalis</name>
    <dbReference type="NCBI Taxonomy" id="2292441"/>
    <lineage>
        <taxon>Bacteria</taxon>
        <taxon>Bacillati</taxon>
        <taxon>Actinomycetota</taxon>
        <taxon>Coriobacteriia</taxon>
        <taxon>Coriobacteriales</taxon>
        <taxon>Atopobiaceae</taxon>
        <taxon>Paratractidigestivibacter</taxon>
    </lineage>
</organism>
<accession>A0ABV1IHG2</accession>
<sequence length="70" mass="7481">MTGANERGCTWRDEDAWWAMDLGSTNGSWLTPAGGERVRLEPGVHREVGPADELALGAITAFVLVEGLPS</sequence>
<dbReference type="SUPFAM" id="SSF49879">
    <property type="entry name" value="SMAD/FHA domain"/>
    <property type="match status" value="1"/>
</dbReference>
<evidence type="ECO:0000313" key="1">
    <source>
        <dbReference type="EMBL" id="MEQ2637730.1"/>
    </source>
</evidence>
<dbReference type="Proteomes" id="UP001478817">
    <property type="component" value="Unassembled WGS sequence"/>
</dbReference>
<keyword evidence="2" id="KW-1185">Reference proteome</keyword>
<gene>
    <name evidence="1" type="ORF">AAAT05_05155</name>
</gene>